<name>A0ABY7HAQ1_9BACT</name>
<dbReference type="InterPro" id="IPR025201">
    <property type="entry name" value="KdpD_TM"/>
</dbReference>
<dbReference type="Gene3D" id="3.40.50.620">
    <property type="entry name" value="HUPs"/>
    <property type="match status" value="1"/>
</dbReference>
<keyword evidence="8 15" id="KW-0418">Kinase</keyword>
<feature type="domain" description="Histidine kinase" evidence="14">
    <location>
        <begin position="678"/>
        <end position="891"/>
    </location>
</feature>
<dbReference type="Gene3D" id="3.30.565.10">
    <property type="entry name" value="Histidine kinase-like ATPase, C-terminal domain"/>
    <property type="match status" value="1"/>
</dbReference>
<dbReference type="PROSITE" id="PS50109">
    <property type="entry name" value="HIS_KIN"/>
    <property type="match status" value="1"/>
</dbReference>
<dbReference type="Pfam" id="PF13492">
    <property type="entry name" value="GAF_3"/>
    <property type="match status" value="1"/>
</dbReference>
<dbReference type="Gene3D" id="3.40.50.300">
    <property type="entry name" value="P-loop containing nucleotide triphosphate hydrolases"/>
    <property type="match status" value="1"/>
</dbReference>
<dbReference type="InterPro" id="IPR003594">
    <property type="entry name" value="HATPase_dom"/>
</dbReference>
<evidence type="ECO:0000259" key="14">
    <source>
        <dbReference type="PROSITE" id="PS50109"/>
    </source>
</evidence>
<dbReference type="Gene3D" id="1.20.120.620">
    <property type="entry name" value="Backbone structure of the membrane domain of e. Coli histidine kinase receptor kdpd"/>
    <property type="match status" value="1"/>
</dbReference>
<feature type="transmembrane region" description="Helical" evidence="13">
    <location>
        <begin position="407"/>
        <end position="428"/>
    </location>
</feature>
<dbReference type="Pfam" id="PF02518">
    <property type="entry name" value="HATPase_c"/>
    <property type="match status" value="1"/>
</dbReference>
<keyword evidence="12 13" id="KW-0472">Membrane</keyword>
<organism evidence="15 16">
    <name type="scientific">Nannocystis punicea</name>
    <dbReference type="NCBI Taxonomy" id="2995304"/>
    <lineage>
        <taxon>Bacteria</taxon>
        <taxon>Pseudomonadati</taxon>
        <taxon>Myxococcota</taxon>
        <taxon>Polyangia</taxon>
        <taxon>Nannocystales</taxon>
        <taxon>Nannocystaceae</taxon>
        <taxon>Nannocystis</taxon>
    </lineage>
</organism>
<evidence type="ECO:0000256" key="10">
    <source>
        <dbReference type="ARBA" id="ARBA00022989"/>
    </source>
</evidence>
<dbReference type="SUPFAM" id="SSF55781">
    <property type="entry name" value="GAF domain-like"/>
    <property type="match status" value="1"/>
</dbReference>
<keyword evidence="7" id="KW-0547">Nucleotide-binding</keyword>
<dbReference type="InterPro" id="IPR004358">
    <property type="entry name" value="Sig_transdc_His_kin-like_C"/>
</dbReference>
<keyword evidence="4" id="KW-0597">Phosphoprotein</keyword>
<dbReference type="InterPro" id="IPR036097">
    <property type="entry name" value="HisK_dim/P_sf"/>
</dbReference>
<accession>A0ABY7HAQ1</accession>
<dbReference type="SUPFAM" id="SSF55874">
    <property type="entry name" value="ATPase domain of HSP90 chaperone/DNA topoisomerase II/histidine kinase"/>
    <property type="match status" value="1"/>
</dbReference>
<evidence type="ECO:0000256" key="7">
    <source>
        <dbReference type="ARBA" id="ARBA00022741"/>
    </source>
</evidence>
<evidence type="ECO:0000256" key="9">
    <source>
        <dbReference type="ARBA" id="ARBA00022840"/>
    </source>
</evidence>
<dbReference type="Pfam" id="PF00512">
    <property type="entry name" value="HisKA"/>
    <property type="match status" value="1"/>
</dbReference>
<dbReference type="InterPro" id="IPR038318">
    <property type="entry name" value="KdpD_sf"/>
</dbReference>
<evidence type="ECO:0000256" key="8">
    <source>
        <dbReference type="ARBA" id="ARBA00022777"/>
    </source>
</evidence>
<dbReference type="EC" id="2.7.13.3" evidence="3"/>
<sequence length="906" mass="97630">MNRSDVVDARPDPEALLEVARAEEAREKRGQLKIFFGAAPGVGKTYAMLEAARREQAVGVDVVVGVVETHGRSETAALLEGLPRLPLRAIDYRGKRLAEFDLDAALARAPGLLLVDELAHTNVPGSQHRKRWQDVDLLLARGVDVYTTLNVQHLESLNDVVAQITWVRVRETVPDAVFDRADDVELCDLPADELLERLREGKVYLPEQARHATEAFFRKGNLLALRELALRRMAQRVDSDVQAYRRAHGIQATWAAAERILVCIGPSENGPRLVRAAARMAAGLRAEWIALHVETPRMALRKDKRGALAETIRLAESLGAEVVQIGGEPIAERVLEYARGRNVTRLVVGKPSRSRLRELVGGSVLGSLVRGSGEMDVHVISGDEGVPPSRRGRLRAAESVRRAPPRAYAWAVAGVCGVTGLCTLLYAWIDVSDIIMLYLLVIMVTAARFGHGPSTLAALLSVASFDFCFIPPYYTFAVADVRYTLTFAVMLMVGVVISGLTERVRMQAEAARGREQRTAILYSLSRELAQLRHKNSIGTSAARHVAELAGGRVVVLVAGPDDALTPVQGTDVELVDDPVEQAAARQALERGPAGAGTDTLPAAKALYVPLQAVGRTIGVLGVTTGEASRLTPIAEQELLAAMSGQVALALHRVLLAQEAQQAELRARTEELRGALLSSVSHDLRTPLTAITTAASVLAQPGPMADDKRREFAGSIYDEALGLGRLVTNLLHMTRLETQGVALRREWTPLEDPIGAAMTRLERDLAGHVVHVSLAPDLPPVLLDEVLFEHLMLNLLENATKYTPPGSPIDVSARVEGANMVVEVADRGEGIPAGQEERIFDKFVRVGGARQGGFGLGLAICRAIAAAHGGTCTAENRPQGGAVFRVMLPLGEDPRATDSTVTQGATA</sequence>
<dbReference type="GO" id="GO:0016301">
    <property type="term" value="F:kinase activity"/>
    <property type="evidence" value="ECO:0007669"/>
    <property type="project" value="UniProtKB-KW"/>
</dbReference>
<evidence type="ECO:0000256" key="12">
    <source>
        <dbReference type="ARBA" id="ARBA00023136"/>
    </source>
</evidence>
<evidence type="ECO:0000313" key="16">
    <source>
        <dbReference type="Proteomes" id="UP001164459"/>
    </source>
</evidence>
<feature type="transmembrane region" description="Helical" evidence="13">
    <location>
        <begin position="434"/>
        <end position="450"/>
    </location>
</feature>
<keyword evidence="11" id="KW-0902">Two-component regulatory system</keyword>
<feature type="transmembrane region" description="Helical" evidence="13">
    <location>
        <begin position="481"/>
        <end position="500"/>
    </location>
</feature>
<keyword evidence="5" id="KW-0808">Transferase</keyword>
<dbReference type="RefSeq" id="WP_269038699.1">
    <property type="nucleotide sequence ID" value="NZ_CP114040.1"/>
</dbReference>
<reference evidence="15" key="1">
    <citation type="submission" date="2022-11" db="EMBL/GenBank/DDBJ databases">
        <title>Minimal conservation of predation-associated metabolite biosynthetic gene clusters underscores biosynthetic potential of Myxococcota including descriptions for ten novel species: Archangium lansinium sp. nov., Myxococcus landrumus sp. nov., Nannocystis bai.</title>
        <authorList>
            <person name="Ahearne A."/>
            <person name="Stevens C."/>
            <person name="Dowd S."/>
        </authorList>
    </citation>
    <scope>NUCLEOTIDE SEQUENCE</scope>
    <source>
        <strain evidence="15">Fl3</strain>
    </source>
</reference>
<dbReference type="PANTHER" id="PTHR45569:SF1">
    <property type="entry name" value="SENSOR PROTEIN KDPD"/>
    <property type="match status" value="1"/>
</dbReference>
<dbReference type="InterPro" id="IPR014729">
    <property type="entry name" value="Rossmann-like_a/b/a_fold"/>
</dbReference>
<dbReference type="InterPro" id="IPR006016">
    <property type="entry name" value="UspA"/>
</dbReference>
<dbReference type="InterPro" id="IPR003852">
    <property type="entry name" value="Sig_transdc_His_kinase_KdpD_N"/>
</dbReference>
<dbReference type="CDD" id="cd01987">
    <property type="entry name" value="USP_KdpD-like"/>
    <property type="match status" value="1"/>
</dbReference>
<evidence type="ECO:0000256" key="4">
    <source>
        <dbReference type="ARBA" id="ARBA00022553"/>
    </source>
</evidence>
<keyword evidence="10 13" id="KW-1133">Transmembrane helix</keyword>
<gene>
    <name evidence="15" type="ORF">O0S08_09380</name>
</gene>
<proteinExistence type="predicted"/>
<dbReference type="Gene3D" id="3.30.450.40">
    <property type="match status" value="1"/>
</dbReference>
<evidence type="ECO:0000256" key="11">
    <source>
        <dbReference type="ARBA" id="ARBA00023012"/>
    </source>
</evidence>
<protein>
    <recommendedName>
        <fullName evidence="3">histidine kinase</fullName>
        <ecNumber evidence="3">2.7.13.3</ecNumber>
    </recommendedName>
</protein>
<dbReference type="InterPro" id="IPR052023">
    <property type="entry name" value="Histidine_kinase_KdpD"/>
</dbReference>
<evidence type="ECO:0000313" key="15">
    <source>
        <dbReference type="EMBL" id="WAS96359.1"/>
    </source>
</evidence>
<dbReference type="CDD" id="cd00075">
    <property type="entry name" value="HATPase"/>
    <property type="match status" value="1"/>
</dbReference>
<dbReference type="Proteomes" id="UP001164459">
    <property type="component" value="Chromosome"/>
</dbReference>
<keyword evidence="6 13" id="KW-0812">Transmembrane</keyword>
<keyword evidence="16" id="KW-1185">Reference proteome</keyword>
<dbReference type="InterPro" id="IPR029016">
    <property type="entry name" value="GAF-like_dom_sf"/>
</dbReference>
<dbReference type="InterPro" id="IPR027417">
    <property type="entry name" value="P-loop_NTPase"/>
</dbReference>
<evidence type="ECO:0000256" key="3">
    <source>
        <dbReference type="ARBA" id="ARBA00012438"/>
    </source>
</evidence>
<dbReference type="PANTHER" id="PTHR45569">
    <property type="entry name" value="SENSOR PROTEIN KDPD"/>
    <property type="match status" value="1"/>
</dbReference>
<dbReference type="InterPro" id="IPR005467">
    <property type="entry name" value="His_kinase_dom"/>
</dbReference>
<comment type="catalytic activity">
    <reaction evidence="1">
        <text>ATP + protein L-histidine = ADP + protein N-phospho-L-histidine.</text>
        <dbReference type="EC" id="2.7.13.3"/>
    </reaction>
</comment>
<feature type="transmembrane region" description="Helical" evidence="13">
    <location>
        <begin position="457"/>
        <end position="475"/>
    </location>
</feature>
<dbReference type="Pfam" id="PF00582">
    <property type="entry name" value="Usp"/>
    <property type="match status" value="1"/>
</dbReference>
<dbReference type="InterPro" id="IPR036890">
    <property type="entry name" value="HATPase_C_sf"/>
</dbReference>
<dbReference type="SMART" id="SM00387">
    <property type="entry name" value="HATPase_c"/>
    <property type="match status" value="1"/>
</dbReference>
<evidence type="ECO:0000256" key="2">
    <source>
        <dbReference type="ARBA" id="ARBA00004141"/>
    </source>
</evidence>
<comment type="subcellular location">
    <subcellularLocation>
        <location evidence="2">Membrane</location>
        <topology evidence="2">Multi-pass membrane protein</topology>
    </subcellularLocation>
</comment>
<evidence type="ECO:0000256" key="6">
    <source>
        <dbReference type="ARBA" id="ARBA00022692"/>
    </source>
</evidence>
<dbReference type="Pfam" id="PF02702">
    <property type="entry name" value="KdpD"/>
    <property type="match status" value="1"/>
</dbReference>
<evidence type="ECO:0000256" key="13">
    <source>
        <dbReference type="SAM" id="Phobius"/>
    </source>
</evidence>
<dbReference type="CDD" id="cd00082">
    <property type="entry name" value="HisKA"/>
    <property type="match status" value="1"/>
</dbReference>
<dbReference type="EMBL" id="CP114040">
    <property type="protein sequence ID" value="WAS96359.1"/>
    <property type="molecule type" value="Genomic_DNA"/>
</dbReference>
<dbReference type="InterPro" id="IPR003661">
    <property type="entry name" value="HisK_dim/P_dom"/>
</dbReference>
<dbReference type="InterPro" id="IPR003018">
    <property type="entry name" value="GAF"/>
</dbReference>
<dbReference type="PRINTS" id="PR00344">
    <property type="entry name" value="BCTRLSENSOR"/>
</dbReference>
<keyword evidence="9" id="KW-0067">ATP-binding</keyword>
<evidence type="ECO:0000256" key="1">
    <source>
        <dbReference type="ARBA" id="ARBA00000085"/>
    </source>
</evidence>
<dbReference type="Gene3D" id="1.10.287.130">
    <property type="match status" value="1"/>
</dbReference>
<evidence type="ECO:0000256" key="5">
    <source>
        <dbReference type="ARBA" id="ARBA00022679"/>
    </source>
</evidence>
<dbReference type="Pfam" id="PF13493">
    <property type="entry name" value="DUF4118"/>
    <property type="match status" value="1"/>
</dbReference>
<dbReference type="SUPFAM" id="SSF52402">
    <property type="entry name" value="Adenine nucleotide alpha hydrolases-like"/>
    <property type="match status" value="1"/>
</dbReference>
<dbReference type="SUPFAM" id="SSF47384">
    <property type="entry name" value="Homodimeric domain of signal transducing histidine kinase"/>
    <property type="match status" value="1"/>
</dbReference>
<dbReference type="SMART" id="SM00388">
    <property type="entry name" value="HisKA"/>
    <property type="match status" value="1"/>
</dbReference>